<dbReference type="OrthoDB" id="1936883at2759"/>
<evidence type="ECO:0000256" key="5">
    <source>
        <dbReference type="SAM" id="MobiDB-lite"/>
    </source>
</evidence>
<protein>
    <submittedName>
        <fullName evidence="7">TMV resistance protein N-like</fullName>
    </submittedName>
</protein>
<evidence type="ECO:0000256" key="1">
    <source>
        <dbReference type="ARBA" id="ARBA00022614"/>
    </source>
</evidence>
<evidence type="ECO:0000313" key="7">
    <source>
        <dbReference type="RefSeq" id="XP_016490980.1"/>
    </source>
</evidence>
<dbReference type="GO" id="GO:0016787">
    <property type="term" value="F:hydrolase activity"/>
    <property type="evidence" value="ECO:0007669"/>
    <property type="project" value="UniProtKB-KW"/>
</dbReference>
<dbReference type="RefSeq" id="XP_016490980.1">
    <property type="nucleotide sequence ID" value="XM_016635494.1"/>
</dbReference>
<dbReference type="PaxDb" id="4097-A0A1S4BQ26"/>
<evidence type="ECO:0000256" key="2">
    <source>
        <dbReference type="ARBA" id="ARBA00022723"/>
    </source>
</evidence>
<dbReference type="Pfam" id="PF20160">
    <property type="entry name" value="C-JID"/>
    <property type="match status" value="1"/>
</dbReference>
<dbReference type="KEGG" id="nta:107810691"/>
<feature type="region of interest" description="Disordered" evidence="5">
    <location>
        <begin position="1"/>
        <end position="24"/>
    </location>
</feature>
<dbReference type="InterPro" id="IPR045344">
    <property type="entry name" value="C-JID"/>
</dbReference>
<accession>A0A1S4BQ26</accession>
<keyword evidence="3" id="KW-0677">Repeat</keyword>
<evidence type="ECO:0000259" key="6">
    <source>
        <dbReference type="Pfam" id="PF20160"/>
    </source>
</evidence>
<keyword evidence="1" id="KW-0433">Leucine-rich repeat</keyword>
<dbReference type="PANTHER" id="PTHR12629:SF49">
    <property type="entry name" value="TMV RESISTANCE PROTEIN N-LIKE"/>
    <property type="match status" value="1"/>
</dbReference>
<keyword evidence="4" id="KW-0378">Hydrolase</keyword>
<gene>
    <name evidence="7" type="primary">LOC107810691</name>
</gene>
<dbReference type="AlphaFoldDB" id="A0A1S4BQ26"/>
<evidence type="ECO:0000256" key="3">
    <source>
        <dbReference type="ARBA" id="ARBA00022737"/>
    </source>
</evidence>
<dbReference type="GO" id="GO:0005634">
    <property type="term" value="C:nucleus"/>
    <property type="evidence" value="ECO:0000318"/>
    <property type="project" value="GO_Central"/>
</dbReference>
<dbReference type="GO" id="GO:0005737">
    <property type="term" value="C:cytoplasm"/>
    <property type="evidence" value="ECO:0000318"/>
    <property type="project" value="GO_Central"/>
</dbReference>
<dbReference type="PANTHER" id="PTHR12629">
    <property type="entry name" value="DIPHOSPHOINOSITOL POLYPHOSPHATE PHOSPHOHYDROLASE"/>
    <property type="match status" value="1"/>
</dbReference>
<dbReference type="GO" id="GO:0046872">
    <property type="term" value="F:metal ion binding"/>
    <property type="evidence" value="ECO:0007669"/>
    <property type="project" value="UniProtKB-KW"/>
</dbReference>
<reference evidence="7" key="1">
    <citation type="submission" date="2025-08" db="UniProtKB">
        <authorList>
            <consortium name="RefSeq"/>
        </authorList>
    </citation>
    <scope>IDENTIFICATION</scope>
</reference>
<organism evidence="7">
    <name type="scientific">Nicotiana tabacum</name>
    <name type="common">Common tobacco</name>
    <dbReference type="NCBI Taxonomy" id="4097"/>
    <lineage>
        <taxon>Eukaryota</taxon>
        <taxon>Viridiplantae</taxon>
        <taxon>Streptophyta</taxon>
        <taxon>Embryophyta</taxon>
        <taxon>Tracheophyta</taxon>
        <taxon>Spermatophyta</taxon>
        <taxon>Magnoliopsida</taxon>
        <taxon>eudicotyledons</taxon>
        <taxon>Gunneridae</taxon>
        <taxon>Pentapetalae</taxon>
        <taxon>asterids</taxon>
        <taxon>lamiids</taxon>
        <taxon>Solanales</taxon>
        <taxon>Solanaceae</taxon>
        <taxon>Nicotianoideae</taxon>
        <taxon>Nicotianeae</taxon>
        <taxon>Nicotiana</taxon>
    </lineage>
</organism>
<dbReference type="STRING" id="4097.A0A1S4BQ26"/>
<name>A0A1S4BQ26_TOBAC</name>
<feature type="compositionally biased region" description="Acidic residues" evidence="5">
    <location>
        <begin position="13"/>
        <end position="23"/>
    </location>
</feature>
<proteinExistence type="predicted"/>
<evidence type="ECO:0000256" key="4">
    <source>
        <dbReference type="ARBA" id="ARBA00022801"/>
    </source>
</evidence>
<sequence>MSCMTQKLTLSEGDTESSDDSEGDTPIHFLLVPLAVLWDTSKANGKTPNDYGIIRLSFSGEMKEYGLRLLYKEEAEDEPTEHSNHDSVTDESTGSIAYEEHMFPWFVAEQVDSWPEKEIRERNYLGKNQLQMNVREARKLCQNGWMKEALELFFLWDVELN</sequence>
<feature type="domain" description="C-JID" evidence="6">
    <location>
        <begin position="21"/>
        <end position="76"/>
    </location>
</feature>
<keyword evidence="2" id="KW-0479">Metal-binding</keyword>